<name>A0A330L7D8_9BACT</name>
<dbReference type="InParanoid" id="A0A330L7D8"/>
<dbReference type="Pfam" id="PF12732">
    <property type="entry name" value="YtxH"/>
    <property type="match status" value="1"/>
</dbReference>
<reference evidence="4" key="1">
    <citation type="submission" date="2018-04" db="EMBL/GenBank/DDBJ databases">
        <authorList>
            <person name="Lucker S."/>
            <person name="Sakoula D."/>
        </authorList>
    </citation>
    <scope>NUCLEOTIDE SEQUENCE [LARGE SCALE GENOMIC DNA]</scope>
</reference>
<dbReference type="EMBL" id="OUNR01000016">
    <property type="protein sequence ID" value="SPP65247.1"/>
    <property type="molecule type" value="Genomic_DNA"/>
</dbReference>
<evidence type="ECO:0000313" key="3">
    <source>
        <dbReference type="EMBL" id="SPP65247.1"/>
    </source>
</evidence>
<protein>
    <recommendedName>
        <fullName evidence="5">YtxH domain-containing protein</fullName>
    </recommendedName>
</protein>
<feature type="compositionally biased region" description="Basic and acidic residues" evidence="1">
    <location>
        <begin position="93"/>
        <end position="103"/>
    </location>
</feature>
<evidence type="ECO:0000313" key="4">
    <source>
        <dbReference type="Proteomes" id="UP000248168"/>
    </source>
</evidence>
<accession>A0A330L7D8</accession>
<evidence type="ECO:0008006" key="5">
    <source>
        <dbReference type="Google" id="ProtNLM"/>
    </source>
</evidence>
<gene>
    <name evidence="3" type="ORF">NITLEN_30161</name>
</gene>
<feature type="compositionally biased region" description="Basic and acidic residues" evidence="1">
    <location>
        <begin position="74"/>
        <end position="83"/>
    </location>
</feature>
<keyword evidence="2" id="KW-0812">Transmembrane</keyword>
<dbReference type="Proteomes" id="UP000248168">
    <property type="component" value="Unassembled WGS sequence"/>
</dbReference>
<proteinExistence type="predicted"/>
<feature type="transmembrane region" description="Helical" evidence="2">
    <location>
        <begin position="110"/>
        <end position="135"/>
    </location>
</feature>
<keyword evidence="2" id="KW-1133">Transmembrane helix</keyword>
<evidence type="ECO:0000256" key="2">
    <source>
        <dbReference type="SAM" id="Phobius"/>
    </source>
</evidence>
<dbReference type="RefSeq" id="WP_121989559.1">
    <property type="nucleotide sequence ID" value="NZ_OUNR01000016.1"/>
</dbReference>
<dbReference type="AlphaFoldDB" id="A0A330L7D8"/>
<evidence type="ECO:0000256" key="1">
    <source>
        <dbReference type="SAM" id="MobiDB-lite"/>
    </source>
</evidence>
<feature type="region of interest" description="Disordered" evidence="1">
    <location>
        <begin position="65"/>
        <end position="105"/>
    </location>
</feature>
<keyword evidence="2" id="KW-0472">Membrane</keyword>
<sequence>MVRLIDVSESEKGAPTWWPGGEAYVDGDRVSGSRAIRWRSAAVGLVPLLAGAVVGGLSALAARTTVNGKSGRSSAERCTETTAERSLSMETGQDNRRRGHDEESGGGMGAAVVLAAFGLGALAGAVAVLLTTPVSGPSVRQRLRRGAETARQELDEIVTETEDSWKSVAESARGAMKKTAARIKEAAQVTKDAIAKDAAPGGGAS</sequence>
<feature type="transmembrane region" description="Helical" evidence="2">
    <location>
        <begin position="41"/>
        <end position="62"/>
    </location>
</feature>
<keyword evidence="4" id="KW-1185">Reference proteome</keyword>
<organism evidence="3 4">
    <name type="scientific">Nitrospira lenta</name>
    <dbReference type="NCBI Taxonomy" id="1436998"/>
    <lineage>
        <taxon>Bacteria</taxon>
        <taxon>Pseudomonadati</taxon>
        <taxon>Nitrospirota</taxon>
        <taxon>Nitrospiria</taxon>
        <taxon>Nitrospirales</taxon>
        <taxon>Nitrospiraceae</taxon>
        <taxon>Nitrospira</taxon>
    </lineage>
</organism>
<dbReference type="InterPro" id="IPR024623">
    <property type="entry name" value="YtxH"/>
</dbReference>